<proteinExistence type="predicted"/>
<feature type="transmembrane region" description="Helical" evidence="6">
    <location>
        <begin position="373"/>
        <end position="400"/>
    </location>
</feature>
<evidence type="ECO:0000313" key="9">
    <source>
        <dbReference type="EMBL" id="RWY50404.1"/>
    </source>
</evidence>
<feature type="domain" description="ABC3 transporter permease C-terminal" evidence="7">
    <location>
        <begin position="282"/>
        <end position="395"/>
    </location>
</feature>
<gene>
    <name evidence="9" type="ORF">EPL05_15320</name>
</gene>
<reference evidence="9 10" key="1">
    <citation type="submission" date="2019-01" db="EMBL/GenBank/DDBJ databases">
        <title>Mucilaginibacter antarcticum sp. nov., isolated from antarctic soil.</title>
        <authorList>
            <person name="Yan Y.-Q."/>
            <person name="Du Z.-J."/>
        </authorList>
    </citation>
    <scope>NUCLEOTIDE SEQUENCE [LARGE SCALE GENOMIC DNA]</scope>
    <source>
        <strain evidence="9 10">F01003</strain>
    </source>
</reference>
<evidence type="ECO:0000256" key="6">
    <source>
        <dbReference type="SAM" id="Phobius"/>
    </source>
</evidence>
<name>A0A3S3Z0R9_9SPHI</name>
<feature type="domain" description="MacB-like periplasmic core" evidence="8">
    <location>
        <begin position="426"/>
        <end position="603"/>
    </location>
</feature>
<dbReference type="GO" id="GO:0022857">
    <property type="term" value="F:transmembrane transporter activity"/>
    <property type="evidence" value="ECO:0007669"/>
    <property type="project" value="TreeGrafter"/>
</dbReference>
<feature type="transmembrane region" description="Helical" evidence="6">
    <location>
        <begin position="21"/>
        <end position="41"/>
    </location>
</feature>
<sequence>MLRNYFKIAWRNLTKHKAFSFINIFGLAVGIAAFWLIALYVTDELSYDRYNTKADRIVRVVQHGTWDGGGFDFAVTSAPYAGALKSDFPQVEQTARIDREGGGKITVGDKIIEEGNMVLADNAIFKIFSYQFLQGDAQTALTKPQSIVLTKTLAETLFGDAESALNKTISIDGTATNVTGVIADVPVNSHITFTALRSLPEGFTSAWDDASIYTYLLLKDANDKQVIEAASSVFFNKYLKKKMGDLKFGLELQPLTSIHLHSNLGYEAGSNGNITYVYVFSITALLILVIAVINYVNLATARSSIRIKEIGVRKVIGSDRSQLIIMFFAESVLLTFIATVIAAVIIQFSLPFFNQLSGKTLVLMQFGTVQTVAIFLGFSLFTGLFSGIYPAMFLSGFGTINAMKGQLGNQMATIFFRKSLVVFQFVITIVMIVGSFVIYQQLRFAMNKDLGFNKAQTLTFHVNNHDVRGKIAALRQQLLQNPNIEDVSTAGNPIGSNSMNSGGFNVGVDGKSNSESLLVQKLTIDEDFIPTLQIKMSKGRNFSRDITSDVNEAILVNQTLVDKIGWKNPVGRRVNLGVDNQGKVIARTIVGVVKDFNTFSLQHKISPLVMSLPQEANDKDNLYVRVGKNNIKASLAYITKTYGDFDIEQKPEFHFLDQNFAAQYQTEQKQGNILLIFTILAISIACLGLFGLVTFTAEQRVKEIGIRKVLGASVTSIVSLLGTDLMKLVFIATIIACPIAYFAMNKWLQDFEYKIAINWWVFLLAGGGASLIALATISIQSVKAAIKNPVKSLKSE</sequence>
<protein>
    <submittedName>
        <fullName evidence="9">FtsX-like permease family protein</fullName>
    </submittedName>
</protein>
<evidence type="ECO:0000256" key="4">
    <source>
        <dbReference type="ARBA" id="ARBA00022989"/>
    </source>
</evidence>
<dbReference type="Proteomes" id="UP000286701">
    <property type="component" value="Unassembled WGS sequence"/>
</dbReference>
<dbReference type="OrthoDB" id="1451596at2"/>
<evidence type="ECO:0000259" key="8">
    <source>
        <dbReference type="Pfam" id="PF12704"/>
    </source>
</evidence>
<dbReference type="PANTHER" id="PTHR30572">
    <property type="entry name" value="MEMBRANE COMPONENT OF TRANSPORTER-RELATED"/>
    <property type="match status" value="1"/>
</dbReference>
<dbReference type="Pfam" id="PF12704">
    <property type="entry name" value="MacB_PCD"/>
    <property type="match status" value="2"/>
</dbReference>
<feature type="transmembrane region" description="Helical" evidence="6">
    <location>
        <begin position="717"/>
        <end position="744"/>
    </location>
</feature>
<dbReference type="EMBL" id="SBIW01000007">
    <property type="protein sequence ID" value="RWY50404.1"/>
    <property type="molecule type" value="Genomic_DNA"/>
</dbReference>
<feature type="transmembrane region" description="Helical" evidence="6">
    <location>
        <begin position="673"/>
        <end position="696"/>
    </location>
</feature>
<dbReference type="AlphaFoldDB" id="A0A3S3Z0R9"/>
<dbReference type="InterPro" id="IPR050250">
    <property type="entry name" value="Macrolide_Exporter_MacB"/>
</dbReference>
<dbReference type="InterPro" id="IPR025857">
    <property type="entry name" value="MacB_PCD"/>
</dbReference>
<evidence type="ECO:0000256" key="3">
    <source>
        <dbReference type="ARBA" id="ARBA00022692"/>
    </source>
</evidence>
<evidence type="ECO:0000256" key="2">
    <source>
        <dbReference type="ARBA" id="ARBA00022475"/>
    </source>
</evidence>
<dbReference type="InterPro" id="IPR003838">
    <property type="entry name" value="ABC3_permease_C"/>
</dbReference>
<accession>A0A3S3Z0R9</accession>
<keyword evidence="2" id="KW-1003">Cell membrane</keyword>
<keyword evidence="10" id="KW-1185">Reference proteome</keyword>
<dbReference type="GO" id="GO:0005886">
    <property type="term" value="C:plasma membrane"/>
    <property type="evidence" value="ECO:0007669"/>
    <property type="project" value="UniProtKB-SubCell"/>
</dbReference>
<feature type="transmembrane region" description="Helical" evidence="6">
    <location>
        <begin position="323"/>
        <end position="353"/>
    </location>
</feature>
<comment type="caution">
    <text evidence="9">The sequence shown here is derived from an EMBL/GenBank/DDBJ whole genome shotgun (WGS) entry which is preliminary data.</text>
</comment>
<keyword evidence="4 6" id="KW-1133">Transmembrane helix</keyword>
<feature type="transmembrane region" description="Helical" evidence="6">
    <location>
        <begin position="420"/>
        <end position="439"/>
    </location>
</feature>
<feature type="domain" description="MacB-like periplasmic core" evidence="8">
    <location>
        <begin position="20"/>
        <end position="228"/>
    </location>
</feature>
<evidence type="ECO:0000256" key="5">
    <source>
        <dbReference type="ARBA" id="ARBA00023136"/>
    </source>
</evidence>
<organism evidence="9 10">
    <name type="scientific">Mucilaginibacter gilvus</name>
    <dbReference type="NCBI Taxonomy" id="2305909"/>
    <lineage>
        <taxon>Bacteria</taxon>
        <taxon>Pseudomonadati</taxon>
        <taxon>Bacteroidota</taxon>
        <taxon>Sphingobacteriia</taxon>
        <taxon>Sphingobacteriales</taxon>
        <taxon>Sphingobacteriaceae</taxon>
        <taxon>Mucilaginibacter</taxon>
    </lineage>
</organism>
<feature type="domain" description="ABC3 transporter permease C-terminal" evidence="7">
    <location>
        <begin position="676"/>
        <end position="789"/>
    </location>
</feature>
<feature type="transmembrane region" description="Helical" evidence="6">
    <location>
        <begin position="756"/>
        <end position="777"/>
    </location>
</feature>
<keyword evidence="3 6" id="KW-0812">Transmembrane</keyword>
<dbReference type="PANTHER" id="PTHR30572:SF18">
    <property type="entry name" value="ABC-TYPE MACROLIDE FAMILY EXPORT SYSTEM PERMEASE COMPONENT 2"/>
    <property type="match status" value="1"/>
</dbReference>
<evidence type="ECO:0000259" key="7">
    <source>
        <dbReference type="Pfam" id="PF02687"/>
    </source>
</evidence>
<dbReference type="Pfam" id="PF02687">
    <property type="entry name" value="FtsX"/>
    <property type="match status" value="2"/>
</dbReference>
<comment type="subcellular location">
    <subcellularLocation>
        <location evidence="1">Cell membrane</location>
        <topology evidence="1">Multi-pass membrane protein</topology>
    </subcellularLocation>
</comment>
<evidence type="ECO:0000256" key="1">
    <source>
        <dbReference type="ARBA" id="ARBA00004651"/>
    </source>
</evidence>
<feature type="transmembrane region" description="Helical" evidence="6">
    <location>
        <begin position="276"/>
        <end position="298"/>
    </location>
</feature>
<keyword evidence="5 6" id="KW-0472">Membrane</keyword>
<evidence type="ECO:0000313" key="10">
    <source>
        <dbReference type="Proteomes" id="UP000286701"/>
    </source>
</evidence>